<dbReference type="Proteomes" id="UP001451606">
    <property type="component" value="Chromosome"/>
</dbReference>
<dbReference type="PANTHER" id="PTHR12826">
    <property type="entry name" value="RIBONUCLEASE Y"/>
    <property type="match status" value="1"/>
</dbReference>
<dbReference type="AlphaFoldDB" id="A0AAX4NER2"/>
<dbReference type="Pfam" id="PF22891">
    <property type="entry name" value="KH_PNO1_2nd"/>
    <property type="match status" value="1"/>
</dbReference>
<dbReference type="InterPro" id="IPR036612">
    <property type="entry name" value="KH_dom_type_1_sf"/>
</dbReference>
<dbReference type="InterPro" id="IPR019964">
    <property type="entry name" value="KH_domain_protein_archaea"/>
</dbReference>
<dbReference type="GeneID" id="95966948"/>
<feature type="domain" description="K Homology" evidence="3">
    <location>
        <begin position="6"/>
        <end position="73"/>
    </location>
</feature>
<dbReference type="Pfam" id="PF00013">
    <property type="entry name" value="KH_1"/>
    <property type="match status" value="1"/>
</dbReference>
<feature type="domain" description="K Homology" evidence="3">
    <location>
        <begin position="87"/>
        <end position="160"/>
    </location>
</feature>
<evidence type="ECO:0000259" key="3">
    <source>
        <dbReference type="SMART" id="SM00322"/>
    </source>
</evidence>
<evidence type="ECO:0000256" key="2">
    <source>
        <dbReference type="PROSITE-ProRule" id="PRU00117"/>
    </source>
</evidence>
<dbReference type="InterPro" id="IPR004087">
    <property type="entry name" value="KH_dom"/>
</dbReference>
<gene>
    <name evidence="4" type="ORF">OXIME_000224</name>
</gene>
<keyword evidence="1 2" id="KW-0694">RNA-binding</keyword>
<evidence type="ECO:0000313" key="5">
    <source>
        <dbReference type="Proteomes" id="UP001451606"/>
    </source>
</evidence>
<dbReference type="InterPro" id="IPR004088">
    <property type="entry name" value="KH_dom_type_1"/>
</dbReference>
<name>A0AAX4NER2_9ARCH</name>
<dbReference type="Gene3D" id="3.30.1370.10">
    <property type="entry name" value="K Homology domain, type 1"/>
    <property type="match status" value="2"/>
</dbReference>
<evidence type="ECO:0000313" key="4">
    <source>
        <dbReference type="EMBL" id="WYX99687.1"/>
    </source>
</evidence>
<dbReference type="KEGG" id="omr:OXIME_000224"/>
<dbReference type="NCBIfam" id="TIGR03665">
    <property type="entry name" value="arCOG04150"/>
    <property type="match status" value="1"/>
</dbReference>
<dbReference type="InterPro" id="IPR055211">
    <property type="entry name" value="KH_PNO1_2nd"/>
</dbReference>
<sequence>MEDNEPIIVGTVKIPRERIAILIGKNGSTKRDIEKVAQVRLIIDSDSGDVDIEQHGDPLKANLSLNVVQAVGRGFNPEKALGLMDENFQLIVISLREFAKPGSKRINEIKGRLIGKAGRTRSIIEDLTSTYISVYGDTVSIMGDYISAQYSKESLLMLINGRKQRSVYTYLENKAKEIKFKRIEETFG</sequence>
<dbReference type="SUPFAM" id="SSF54791">
    <property type="entry name" value="Eukaryotic type KH-domain (KH-domain type I)"/>
    <property type="match status" value="2"/>
</dbReference>
<dbReference type="RefSeq" id="WP_393971652.1">
    <property type="nucleotide sequence ID" value="NZ_CP133772.1"/>
</dbReference>
<protein>
    <submittedName>
        <fullName evidence="4">KH domain-containing protein</fullName>
    </submittedName>
</protein>
<dbReference type="GO" id="GO:0003723">
    <property type="term" value="F:RNA binding"/>
    <property type="evidence" value="ECO:0007669"/>
    <property type="project" value="UniProtKB-UniRule"/>
</dbReference>
<organism evidence="4 5">
    <name type="scientific">Oxyplasma meridianum</name>
    <dbReference type="NCBI Taxonomy" id="3073602"/>
    <lineage>
        <taxon>Archaea</taxon>
        <taxon>Methanobacteriati</taxon>
        <taxon>Thermoplasmatota</taxon>
        <taxon>Thermoplasmata</taxon>
        <taxon>Thermoplasmatales</taxon>
        <taxon>Thermoplasmataceae</taxon>
        <taxon>Oxyplasma</taxon>
    </lineage>
</organism>
<dbReference type="SMART" id="SM00322">
    <property type="entry name" value="KH"/>
    <property type="match status" value="2"/>
</dbReference>
<dbReference type="EMBL" id="CP133772">
    <property type="protein sequence ID" value="WYX99687.1"/>
    <property type="molecule type" value="Genomic_DNA"/>
</dbReference>
<reference evidence="4 5" key="1">
    <citation type="submission" date="2023-09" db="EMBL/GenBank/DDBJ databases">
        <authorList>
            <person name="Golyshina O.V."/>
            <person name="Lunev E.A."/>
            <person name="Bargiela R."/>
            <person name="Gaines M.C."/>
            <person name="Daum B."/>
            <person name="Bale N.J."/>
            <person name="Koenen M."/>
            <person name="Sinninghe Damst J.S."/>
            <person name="Yakimov M."/>
            <person name="Golyshin P.N."/>
        </authorList>
    </citation>
    <scope>NUCLEOTIDE SEQUENCE [LARGE SCALE GENOMIC DNA]</scope>
    <source>
        <strain evidence="4 5">M1</strain>
    </source>
</reference>
<evidence type="ECO:0000256" key="1">
    <source>
        <dbReference type="ARBA" id="ARBA00022884"/>
    </source>
</evidence>
<keyword evidence="5" id="KW-1185">Reference proteome</keyword>
<proteinExistence type="predicted"/>
<dbReference type="PANTHER" id="PTHR12826:SF13">
    <property type="entry name" value="RNA-BINDING PROTEIN PNO1"/>
    <property type="match status" value="1"/>
</dbReference>
<accession>A0AAX4NER2</accession>
<dbReference type="PROSITE" id="PS50084">
    <property type="entry name" value="KH_TYPE_1"/>
    <property type="match status" value="1"/>
</dbReference>
<dbReference type="NCBIfam" id="NF010331">
    <property type="entry name" value="PRK13763.2-1"/>
    <property type="match status" value="1"/>
</dbReference>